<gene>
    <name evidence="2" type="ORF">D1832_10185</name>
</gene>
<proteinExistence type="predicted"/>
<dbReference type="SUPFAM" id="SSF46785">
    <property type="entry name" value="Winged helix' DNA-binding domain"/>
    <property type="match status" value="1"/>
</dbReference>
<feature type="domain" description="HTH marR-type" evidence="1">
    <location>
        <begin position="24"/>
        <end position="160"/>
    </location>
</feature>
<reference evidence="2 3" key="1">
    <citation type="submission" date="2018-08" db="EMBL/GenBank/DDBJ databases">
        <title>Whole genome sequence analysis of Dermacoccus abyssi bacteria isolated from Deep Mariana trench Micromonospora spp reveals genes involved in the environmental adaptation and production of secondary metabolites.</title>
        <authorList>
            <person name="Abdel-Mageed W.M."/>
            <person name="Lehri B."/>
            <person name="Nouioui I."/>
            <person name="Goodfellow I."/>
            <person name="Jaspars M."/>
            <person name="Karlyshev A."/>
        </authorList>
    </citation>
    <scope>NUCLEOTIDE SEQUENCE [LARGE SCALE GENOMIC DNA]</scope>
    <source>
        <strain evidence="2 3">MT1.1</strain>
    </source>
</reference>
<organism evidence="2 3">
    <name type="scientific">Dermacoccus abyssi</name>
    <dbReference type="NCBI Taxonomy" id="322596"/>
    <lineage>
        <taxon>Bacteria</taxon>
        <taxon>Bacillati</taxon>
        <taxon>Actinomycetota</taxon>
        <taxon>Actinomycetes</taxon>
        <taxon>Micrococcales</taxon>
        <taxon>Dermacoccaceae</taxon>
        <taxon>Dermacoccus</taxon>
    </lineage>
</organism>
<dbReference type="EMBL" id="QWLM01000011">
    <property type="protein sequence ID" value="RHW45207.1"/>
    <property type="molecule type" value="Genomic_DNA"/>
</dbReference>
<dbReference type="PANTHER" id="PTHR33164:SF89">
    <property type="entry name" value="MARR FAMILY REGULATORY PROTEIN"/>
    <property type="match status" value="1"/>
</dbReference>
<dbReference type="Proteomes" id="UP000285376">
    <property type="component" value="Unassembled WGS sequence"/>
</dbReference>
<dbReference type="InterPro" id="IPR036388">
    <property type="entry name" value="WH-like_DNA-bd_sf"/>
</dbReference>
<dbReference type="Pfam" id="PF01047">
    <property type="entry name" value="MarR"/>
    <property type="match status" value="1"/>
</dbReference>
<dbReference type="PROSITE" id="PS50995">
    <property type="entry name" value="HTH_MARR_2"/>
    <property type="match status" value="1"/>
</dbReference>
<comment type="caution">
    <text evidence="2">The sequence shown here is derived from an EMBL/GenBank/DDBJ whole genome shotgun (WGS) entry which is preliminary data.</text>
</comment>
<dbReference type="Gene3D" id="1.10.10.10">
    <property type="entry name" value="Winged helix-like DNA-binding domain superfamily/Winged helix DNA-binding domain"/>
    <property type="match status" value="1"/>
</dbReference>
<evidence type="ECO:0000313" key="2">
    <source>
        <dbReference type="EMBL" id="RHW45207.1"/>
    </source>
</evidence>
<evidence type="ECO:0000313" key="3">
    <source>
        <dbReference type="Proteomes" id="UP000285376"/>
    </source>
</evidence>
<dbReference type="AlphaFoldDB" id="A0A417Z416"/>
<dbReference type="GO" id="GO:0006950">
    <property type="term" value="P:response to stress"/>
    <property type="evidence" value="ECO:0007669"/>
    <property type="project" value="TreeGrafter"/>
</dbReference>
<dbReference type="InterPro" id="IPR000835">
    <property type="entry name" value="HTH_MarR-typ"/>
</dbReference>
<sequence>MPSHHTLVETEAAVTGRLANVDINADAMHAVSSIHRAANASRNHMMNTVLRPHDLSWTGFVVLWSVWIFDAPETREVADSAGISKATLSGVVKTLSARGWLTRSQSSTDKRFAHLSLTPAGVALMEELFPRFNALEEELISGLTPEEVDVLTKALRKVVTTAESMSADGPRPESGVTHG</sequence>
<name>A0A417Z416_9MICO</name>
<protein>
    <submittedName>
        <fullName evidence="2">MarR family transcriptional regulator</fullName>
    </submittedName>
</protein>
<dbReference type="SMART" id="SM00347">
    <property type="entry name" value="HTH_MARR"/>
    <property type="match status" value="1"/>
</dbReference>
<dbReference type="PANTHER" id="PTHR33164">
    <property type="entry name" value="TRANSCRIPTIONAL REGULATOR, MARR FAMILY"/>
    <property type="match status" value="1"/>
</dbReference>
<dbReference type="GO" id="GO:0003700">
    <property type="term" value="F:DNA-binding transcription factor activity"/>
    <property type="evidence" value="ECO:0007669"/>
    <property type="project" value="InterPro"/>
</dbReference>
<dbReference type="InterPro" id="IPR039422">
    <property type="entry name" value="MarR/SlyA-like"/>
</dbReference>
<dbReference type="PRINTS" id="PR00598">
    <property type="entry name" value="HTHMARR"/>
</dbReference>
<accession>A0A417Z416</accession>
<dbReference type="InterPro" id="IPR036390">
    <property type="entry name" value="WH_DNA-bd_sf"/>
</dbReference>
<evidence type="ECO:0000259" key="1">
    <source>
        <dbReference type="PROSITE" id="PS50995"/>
    </source>
</evidence>
<dbReference type="RefSeq" id="WP_118913800.1">
    <property type="nucleotide sequence ID" value="NZ_CBCRVH010000011.1"/>
</dbReference>